<gene>
    <name evidence="1" type="ORF">LTS18_013416</name>
</gene>
<accession>A0ACC3CX01</accession>
<evidence type="ECO:0000313" key="2">
    <source>
        <dbReference type="Proteomes" id="UP001186974"/>
    </source>
</evidence>
<protein>
    <submittedName>
        <fullName evidence="1">Uncharacterized protein</fullName>
    </submittedName>
</protein>
<reference evidence="1" key="1">
    <citation type="submission" date="2024-09" db="EMBL/GenBank/DDBJ databases">
        <title>Black Yeasts Isolated from many extreme environments.</title>
        <authorList>
            <person name="Coleine C."/>
            <person name="Stajich J.E."/>
            <person name="Selbmann L."/>
        </authorList>
    </citation>
    <scope>NUCLEOTIDE SEQUENCE</scope>
    <source>
        <strain evidence="1">CCFEE 5737</strain>
    </source>
</reference>
<comment type="caution">
    <text evidence="1">The sequence shown here is derived from an EMBL/GenBank/DDBJ whole genome shotgun (WGS) entry which is preliminary data.</text>
</comment>
<dbReference type="EMBL" id="JAWDJW010010479">
    <property type="protein sequence ID" value="KAK3046243.1"/>
    <property type="molecule type" value="Genomic_DNA"/>
</dbReference>
<name>A0ACC3CX01_9PEZI</name>
<proteinExistence type="predicted"/>
<sequence>MAPSDPSSRSPSRSSTPTASNNPRFVSQNATAEDLLKTQTVGLVQLDDFRKRRAEAIEAKGASHSGASTPATGASTPQPTKKKRKTVAKGKLSFGLDDDEETDSSASVVP</sequence>
<feature type="non-terminal residue" evidence="1">
    <location>
        <position position="110"/>
    </location>
</feature>
<organism evidence="1 2">
    <name type="scientific">Coniosporium uncinatum</name>
    <dbReference type="NCBI Taxonomy" id="93489"/>
    <lineage>
        <taxon>Eukaryota</taxon>
        <taxon>Fungi</taxon>
        <taxon>Dikarya</taxon>
        <taxon>Ascomycota</taxon>
        <taxon>Pezizomycotina</taxon>
        <taxon>Dothideomycetes</taxon>
        <taxon>Dothideomycetes incertae sedis</taxon>
        <taxon>Coniosporium</taxon>
    </lineage>
</organism>
<dbReference type="Proteomes" id="UP001186974">
    <property type="component" value="Unassembled WGS sequence"/>
</dbReference>
<evidence type="ECO:0000313" key="1">
    <source>
        <dbReference type="EMBL" id="KAK3046243.1"/>
    </source>
</evidence>
<keyword evidence="2" id="KW-1185">Reference proteome</keyword>